<dbReference type="InterPro" id="IPR050203">
    <property type="entry name" value="Trp-tRNA_synthetase"/>
</dbReference>
<sequence>YVPSLTGEGKMSKSVGGSYISLASTLSEIRAGTAKIPTDSGRGDKIPQIGGVTSLLEMVELFEGKEKRKEYEHQYLGQSGLVYSEVKNELAESIYKDIEPIQAKRKELENNPEYVEKVIKEGSEMARKIASETLREVKQKMGLV</sequence>
<dbReference type="Proteomes" id="UP000034932">
    <property type="component" value="Unassembled WGS sequence"/>
</dbReference>
<name>A0A0G0P4V7_9BACT</name>
<dbReference type="Gene3D" id="1.10.240.10">
    <property type="entry name" value="Tyrosyl-Transfer RNA Synthetase"/>
    <property type="match status" value="1"/>
</dbReference>
<protein>
    <submittedName>
        <fullName evidence="7">Tryptophanyl-tRNA synthetase</fullName>
    </submittedName>
</protein>
<feature type="non-terminal residue" evidence="7">
    <location>
        <position position="1"/>
    </location>
</feature>
<dbReference type="GO" id="GO:0005524">
    <property type="term" value="F:ATP binding"/>
    <property type="evidence" value="ECO:0007669"/>
    <property type="project" value="UniProtKB-KW"/>
</dbReference>
<gene>
    <name evidence="7" type="ORF">UT19_C0017G0001</name>
</gene>
<dbReference type="AlphaFoldDB" id="A0A0G0P4V7"/>
<keyword evidence="4 6" id="KW-0648">Protein biosynthesis</keyword>
<evidence type="ECO:0000313" key="7">
    <source>
        <dbReference type="EMBL" id="KKQ93144.1"/>
    </source>
</evidence>
<dbReference type="GO" id="GO:0005829">
    <property type="term" value="C:cytosol"/>
    <property type="evidence" value="ECO:0007669"/>
    <property type="project" value="TreeGrafter"/>
</dbReference>
<evidence type="ECO:0000256" key="5">
    <source>
        <dbReference type="ARBA" id="ARBA00023146"/>
    </source>
</evidence>
<dbReference type="GO" id="GO:0004830">
    <property type="term" value="F:tryptophan-tRNA ligase activity"/>
    <property type="evidence" value="ECO:0007669"/>
    <property type="project" value="TreeGrafter"/>
</dbReference>
<evidence type="ECO:0000256" key="6">
    <source>
        <dbReference type="RuleBase" id="RU363036"/>
    </source>
</evidence>
<comment type="caution">
    <text evidence="7">The sequence shown here is derived from an EMBL/GenBank/DDBJ whole genome shotgun (WGS) entry which is preliminary data.</text>
</comment>
<dbReference type="InterPro" id="IPR014729">
    <property type="entry name" value="Rossmann-like_a/b/a_fold"/>
</dbReference>
<keyword evidence="1 6" id="KW-0436">Ligase</keyword>
<evidence type="ECO:0000256" key="3">
    <source>
        <dbReference type="ARBA" id="ARBA00022840"/>
    </source>
</evidence>
<dbReference type="STRING" id="1618573.UT19_C0017G0001"/>
<keyword evidence="3 6" id="KW-0067">ATP-binding</keyword>
<keyword evidence="2 6" id="KW-0547">Nucleotide-binding</keyword>
<dbReference type="Pfam" id="PF00579">
    <property type="entry name" value="tRNA-synt_1b"/>
    <property type="match status" value="1"/>
</dbReference>
<dbReference type="InterPro" id="IPR002305">
    <property type="entry name" value="aa-tRNA-synth_Ic"/>
</dbReference>
<keyword evidence="5 6" id="KW-0030">Aminoacyl-tRNA synthetase</keyword>
<evidence type="ECO:0000256" key="1">
    <source>
        <dbReference type="ARBA" id="ARBA00022598"/>
    </source>
</evidence>
<evidence type="ECO:0000256" key="2">
    <source>
        <dbReference type="ARBA" id="ARBA00022741"/>
    </source>
</evidence>
<dbReference type="Gene3D" id="3.40.50.620">
    <property type="entry name" value="HUPs"/>
    <property type="match status" value="1"/>
</dbReference>
<reference evidence="7 8" key="1">
    <citation type="journal article" date="2015" name="Nature">
        <title>rRNA introns, odd ribosomes, and small enigmatic genomes across a large radiation of phyla.</title>
        <authorList>
            <person name="Brown C.T."/>
            <person name="Hug L.A."/>
            <person name="Thomas B.C."/>
            <person name="Sharon I."/>
            <person name="Castelle C.J."/>
            <person name="Singh A."/>
            <person name="Wilkins M.J."/>
            <person name="Williams K.H."/>
            <person name="Banfield J.F."/>
        </authorList>
    </citation>
    <scope>NUCLEOTIDE SEQUENCE [LARGE SCALE GENOMIC DNA]</scope>
</reference>
<evidence type="ECO:0000256" key="4">
    <source>
        <dbReference type="ARBA" id="ARBA00022917"/>
    </source>
</evidence>
<comment type="similarity">
    <text evidence="6">Belongs to the class-I aminoacyl-tRNA synthetase family.</text>
</comment>
<organism evidence="7 8">
    <name type="scientific">Candidatus Woesebacteria bacterium GW2011_GWB1_39_10b</name>
    <dbReference type="NCBI Taxonomy" id="1618573"/>
    <lineage>
        <taxon>Bacteria</taxon>
        <taxon>Candidatus Woeseibacteriota</taxon>
    </lineage>
</organism>
<dbReference type="PANTHER" id="PTHR43766">
    <property type="entry name" value="TRYPTOPHAN--TRNA LIGASE, MITOCHONDRIAL"/>
    <property type="match status" value="1"/>
</dbReference>
<dbReference type="EMBL" id="LBVW01000017">
    <property type="protein sequence ID" value="KKQ93144.1"/>
    <property type="molecule type" value="Genomic_DNA"/>
</dbReference>
<dbReference type="GO" id="GO:0006436">
    <property type="term" value="P:tryptophanyl-tRNA aminoacylation"/>
    <property type="evidence" value="ECO:0007669"/>
    <property type="project" value="TreeGrafter"/>
</dbReference>
<accession>A0A0G0P4V7</accession>
<evidence type="ECO:0000313" key="8">
    <source>
        <dbReference type="Proteomes" id="UP000034932"/>
    </source>
</evidence>
<dbReference type="SUPFAM" id="SSF52374">
    <property type="entry name" value="Nucleotidylyl transferase"/>
    <property type="match status" value="1"/>
</dbReference>
<dbReference type="PANTHER" id="PTHR43766:SF1">
    <property type="entry name" value="TRYPTOPHAN--TRNA LIGASE, MITOCHONDRIAL"/>
    <property type="match status" value="1"/>
</dbReference>
<proteinExistence type="inferred from homology"/>